<dbReference type="Pfam" id="PF00169">
    <property type="entry name" value="PH"/>
    <property type="match status" value="1"/>
</dbReference>
<dbReference type="PROSITE" id="PS50003">
    <property type="entry name" value="PH_DOMAIN"/>
    <property type="match status" value="1"/>
</dbReference>
<name>A0ABN9LST9_9NEOB</name>
<gene>
    <name evidence="2" type="ORF">RIMI_LOCUS10686280</name>
</gene>
<feature type="domain" description="PH" evidence="1">
    <location>
        <begin position="22"/>
        <end position="146"/>
    </location>
</feature>
<evidence type="ECO:0000313" key="3">
    <source>
        <dbReference type="Proteomes" id="UP001176940"/>
    </source>
</evidence>
<dbReference type="PANTHER" id="PTHR21538:SF27">
    <property type="entry name" value="ANILLIN"/>
    <property type="match status" value="1"/>
</dbReference>
<protein>
    <recommendedName>
        <fullName evidence="1">PH domain-containing protein</fullName>
    </recommendedName>
</protein>
<feature type="non-terminal residue" evidence="2">
    <location>
        <position position="1"/>
    </location>
</feature>
<dbReference type="SMART" id="SM00233">
    <property type="entry name" value="PH"/>
    <property type="match status" value="1"/>
</dbReference>
<dbReference type="Gene3D" id="2.30.29.30">
    <property type="entry name" value="Pleckstrin-homology domain (PH domain)/Phosphotyrosine-binding domain (PTB)"/>
    <property type="match status" value="1"/>
</dbReference>
<dbReference type="InterPro" id="IPR051364">
    <property type="entry name" value="Cytokinesis/Rho-signaling"/>
</dbReference>
<dbReference type="InterPro" id="IPR037840">
    <property type="entry name" value="PH_Anillin"/>
</dbReference>
<dbReference type="PANTHER" id="PTHR21538">
    <property type="entry name" value="ANILLIN/RHOTEKIN RTKN"/>
    <property type="match status" value="1"/>
</dbReference>
<evidence type="ECO:0000259" key="1">
    <source>
        <dbReference type="PROSITE" id="PS50003"/>
    </source>
</evidence>
<dbReference type="Proteomes" id="UP001176940">
    <property type="component" value="Unassembled WGS sequence"/>
</dbReference>
<dbReference type="CDD" id="cd01263">
    <property type="entry name" value="PH_anillin"/>
    <property type="match status" value="1"/>
</dbReference>
<keyword evidence="3" id="KW-1185">Reference proteome</keyword>
<proteinExistence type="predicted"/>
<reference evidence="2" key="1">
    <citation type="submission" date="2023-07" db="EMBL/GenBank/DDBJ databases">
        <authorList>
            <person name="Stuckert A."/>
        </authorList>
    </citation>
    <scope>NUCLEOTIDE SEQUENCE</scope>
</reference>
<dbReference type="InterPro" id="IPR001849">
    <property type="entry name" value="PH_domain"/>
</dbReference>
<accession>A0ABN9LST9</accession>
<comment type="caution">
    <text evidence="2">The sequence shown here is derived from an EMBL/GenBank/DDBJ whole genome shotgun (WGS) entry which is preliminary data.</text>
</comment>
<evidence type="ECO:0000313" key="2">
    <source>
        <dbReference type="EMBL" id="CAJ0945029.1"/>
    </source>
</evidence>
<dbReference type="EMBL" id="CAUEEQ010023335">
    <property type="protein sequence ID" value="CAJ0945029.1"/>
    <property type="molecule type" value="Genomic_DNA"/>
</dbReference>
<sequence>VPFLSPLEGHICLRLKCQVNSFVEEKGFLTMFEDVSGFGAWHRRWCVLSGYCISYWTYPDDEKRKNPIGRINLANCTSKKIEPANREFCARPNTFELITVRPQREGDRETLVSQCRDTLCVTKSWLSADTKDERNFWMQKLNQVLLDLRMWQPDACYRPAVKV</sequence>
<dbReference type="SUPFAM" id="SSF50729">
    <property type="entry name" value="PH domain-like"/>
    <property type="match status" value="1"/>
</dbReference>
<organism evidence="2 3">
    <name type="scientific">Ranitomeya imitator</name>
    <name type="common">mimic poison frog</name>
    <dbReference type="NCBI Taxonomy" id="111125"/>
    <lineage>
        <taxon>Eukaryota</taxon>
        <taxon>Metazoa</taxon>
        <taxon>Chordata</taxon>
        <taxon>Craniata</taxon>
        <taxon>Vertebrata</taxon>
        <taxon>Euteleostomi</taxon>
        <taxon>Amphibia</taxon>
        <taxon>Batrachia</taxon>
        <taxon>Anura</taxon>
        <taxon>Neobatrachia</taxon>
        <taxon>Hyloidea</taxon>
        <taxon>Dendrobatidae</taxon>
        <taxon>Dendrobatinae</taxon>
        <taxon>Ranitomeya</taxon>
    </lineage>
</organism>
<dbReference type="InterPro" id="IPR011993">
    <property type="entry name" value="PH-like_dom_sf"/>
</dbReference>